<dbReference type="Proteomes" id="UP001237642">
    <property type="component" value="Unassembled WGS sequence"/>
</dbReference>
<organism evidence="2 3">
    <name type="scientific">Heracleum sosnowskyi</name>
    <dbReference type="NCBI Taxonomy" id="360622"/>
    <lineage>
        <taxon>Eukaryota</taxon>
        <taxon>Viridiplantae</taxon>
        <taxon>Streptophyta</taxon>
        <taxon>Embryophyta</taxon>
        <taxon>Tracheophyta</taxon>
        <taxon>Spermatophyta</taxon>
        <taxon>Magnoliopsida</taxon>
        <taxon>eudicotyledons</taxon>
        <taxon>Gunneridae</taxon>
        <taxon>Pentapetalae</taxon>
        <taxon>asterids</taxon>
        <taxon>campanulids</taxon>
        <taxon>Apiales</taxon>
        <taxon>Apiaceae</taxon>
        <taxon>Apioideae</taxon>
        <taxon>apioid superclade</taxon>
        <taxon>Tordylieae</taxon>
        <taxon>Tordyliinae</taxon>
        <taxon>Heracleum</taxon>
    </lineage>
</organism>
<feature type="region of interest" description="Disordered" evidence="1">
    <location>
        <begin position="139"/>
        <end position="185"/>
    </location>
</feature>
<evidence type="ECO:0000313" key="2">
    <source>
        <dbReference type="EMBL" id="KAK1391962.1"/>
    </source>
</evidence>
<protein>
    <submittedName>
        <fullName evidence="2">Uncharacterized protein</fullName>
    </submittedName>
</protein>
<reference evidence="2" key="2">
    <citation type="submission" date="2023-05" db="EMBL/GenBank/DDBJ databases">
        <authorList>
            <person name="Schelkunov M.I."/>
        </authorList>
    </citation>
    <scope>NUCLEOTIDE SEQUENCE</scope>
    <source>
        <strain evidence="2">Hsosn_3</strain>
        <tissue evidence="2">Leaf</tissue>
    </source>
</reference>
<dbReference type="PANTHER" id="PTHR33924:SF1">
    <property type="entry name" value="DNA-DIRECTED RNA POLYMERASE SUBUNIT BETA"/>
    <property type="match status" value="1"/>
</dbReference>
<evidence type="ECO:0000256" key="1">
    <source>
        <dbReference type="SAM" id="MobiDB-lite"/>
    </source>
</evidence>
<dbReference type="AlphaFoldDB" id="A0AAD8IX63"/>
<reference evidence="2" key="1">
    <citation type="submission" date="2023-02" db="EMBL/GenBank/DDBJ databases">
        <title>Genome of toxic invasive species Heracleum sosnowskyi carries increased number of genes despite the absence of recent whole-genome duplications.</title>
        <authorList>
            <person name="Schelkunov M."/>
            <person name="Shtratnikova V."/>
            <person name="Makarenko M."/>
            <person name="Klepikova A."/>
            <person name="Omelchenko D."/>
            <person name="Novikova G."/>
            <person name="Obukhova E."/>
            <person name="Bogdanov V."/>
            <person name="Penin A."/>
            <person name="Logacheva M."/>
        </authorList>
    </citation>
    <scope>NUCLEOTIDE SEQUENCE</scope>
    <source>
        <strain evidence="2">Hsosn_3</strain>
        <tissue evidence="2">Leaf</tissue>
    </source>
</reference>
<dbReference type="PANTHER" id="PTHR33924">
    <property type="entry name" value="CATION-TRANSPORTING ATPASE"/>
    <property type="match status" value="1"/>
</dbReference>
<accession>A0AAD8IX63</accession>
<dbReference type="EMBL" id="JAUIZM010000003">
    <property type="protein sequence ID" value="KAK1391962.1"/>
    <property type="molecule type" value="Genomic_DNA"/>
</dbReference>
<proteinExistence type="predicted"/>
<gene>
    <name evidence="2" type="ORF">POM88_011018</name>
</gene>
<name>A0AAD8IX63_9APIA</name>
<sequence length="346" mass="38474">MSEENFGDGAFKKRNVLGDVTNFVGKRAFSAISGDVGCGVENWIKGDSDKKVCLGVENVEVLDSLVEGVLNDKYRDKGLSEFSRSCSCPEVNELKDYNSLVISKADKECNRDKSLKKNFEHCRVDYVCQSVGDIWRELDSPDVGGSEPKDERIGSQGEQSTNMCGNLDKDVGENDENELGDDNMDSTKSEFTDYLRFPESQESGSSDLERCVGVKGDGLSDSPVGVDLIKACSCSFCTKAAYIWSDLHYQDIKGRLAAIRKSQKEANILVQRSTENKAIDIHGPGKPDVKLQSSLMDHWRSLFLNMEDIYGQESSQLESSLYTLRDLRDDCKTELESINGMLSEKH</sequence>
<keyword evidence="3" id="KW-1185">Reference proteome</keyword>
<comment type="caution">
    <text evidence="2">The sequence shown here is derived from an EMBL/GenBank/DDBJ whole genome shotgun (WGS) entry which is preliminary data.</text>
</comment>
<feature type="compositionally biased region" description="Acidic residues" evidence="1">
    <location>
        <begin position="173"/>
        <end position="184"/>
    </location>
</feature>
<evidence type="ECO:0000313" key="3">
    <source>
        <dbReference type="Proteomes" id="UP001237642"/>
    </source>
</evidence>